<evidence type="ECO:0000256" key="8">
    <source>
        <dbReference type="ARBA" id="ARBA00023326"/>
    </source>
</evidence>
<evidence type="ECO:0000259" key="12">
    <source>
        <dbReference type="Pfam" id="PF03443"/>
    </source>
</evidence>
<dbReference type="PANTHER" id="PTHR33353">
    <property type="entry name" value="PUTATIVE (AFU_ORTHOLOGUE AFUA_1G12560)-RELATED"/>
    <property type="match status" value="1"/>
</dbReference>
<dbReference type="InterPro" id="IPR049892">
    <property type="entry name" value="AA9"/>
</dbReference>
<dbReference type="CDD" id="cd21175">
    <property type="entry name" value="LPMO_AA9"/>
    <property type="match status" value="1"/>
</dbReference>
<sequence length="273" mass="28811">MVRDLMLRRHISLFGVIGNTWRSHTFETQTTMKLLTLVLATLASGHTIFQKVSVNGADQGQLKGVRAPNSNNPIQNVNDGGMACNNGLSYTDQTVITVPAGAQVGAWWGHVIGGPQGSNDPDHPIAASHKGPIMVYLAKVSNAASASTSGQNWFKIAQSGLSGSTWAVDTLISNGGWHYFTLPSCVAPGDYLMRVEILALHSAYSQGQAQFYMGCAQIRVTGSGTKTGSDLVQFPGAYKATDPGILINIYGTGGTPNNDGKPYTIPGPSVLTC</sequence>
<evidence type="ECO:0000256" key="10">
    <source>
        <dbReference type="ARBA" id="ARBA00045077"/>
    </source>
</evidence>
<evidence type="ECO:0000313" key="13">
    <source>
        <dbReference type="EMBL" id="CEO52116.1"/>
    </source>
</evidence>
<dbReference type="AlphaFoldDB" id="A0A0B7KBK7"/>
<proteinExistence type="inferred from homology"/>
<keyword evidence="8" id="KW-0624">Polysaccharide degradation</keyword>
<evidence type="ECO:0000256" key="5">
    <source>
        <dbReference type="ARBA" id="ARBA00023001"/>
    </source>
</evidence>
<comment type="catalytic activity">
    <reaction evidence="10">
        <text>[(1-&gt;4)-beta-D-glucosyl]n+m + reduced acceptor + O2 = 4-dehydro-beta-D-glucosyl-[(1-&gt;4)-beta-D-glucosyl]n-1 + [(1-&gt;4)-beta-D-glucosyl]m + acceptor + H2O.</text>
        <dbReference type="EC" id="1.14.99.56"/>
    </reaction>
</comment>
<keyword evidence="4" id="KW-0732">Signal</keyword>
<keyword evidence="5" id="KW-0136">Cellulose degradation</keyword>
<dbReference type="EMBL" id="CDPU01000026">
    <property type="protein sequence ID" value="CEO52116.1"/>
    <property type="molecule type" value="Genomic_DNA"/>
</dbReference>
<comment type="cofactor">
    <cofactor evidence="1">
        <name>Cu(2+)</name>
        <dbReference type="ChEBI" id="CHEBI:29036"/>
    </cofactor>
</comment>
<name>A0A0B7KBK7_BIOOC</name>
<accession>A0A0B7KBK7</accession>
<evidence type="ECO:0000256" key="1">
    <source>
        <dbReference type="ARBA" id="ARBA00001973"/>
    </source>
</evidence>
<evidence type="ECO:0000256" key="4">
    <source>
        <dbReference type="ARBA" id="ARBA00022729"/>
    </source>
</evidence>
<dbReference type="PANTHER" id="PTHR33353:SF13">
    <property type="entry name" value="ENDOGLUCANASE II"/>
    <property type="match status" value="1"/>
</dbReference>
<dbReference type="Pfam" id="PF03443">
    <property type="entry name" value="AA9"/>
    <property type="match status" value="1"/>
</dbReference>
<gene>
    <name evidence="13" type="ORF">BN869_000008174_1</name>
</gene>
<keyword evidence="6" id="KW-1015">Disulfide bond</keyword>
<keyword evidence="7" id="KW-0119">Carbohydrate metabolism</keyword>
<evidence type="ECO:0000256" key="11">
    <source>
        <dbReference type="ARBA" id="ARBA00047174"/>
    </source>
</evidence>
<evidence type="ECO:0000256" key="2">
    <source>
        <dbReference type="ARBA" id="ARBA00004613"/>
    </source>
</evidence>
<evidence type="ECO:0000256" key="3">
    <source>
        <dbReference type="ARBA" id="ARBA00022525"/>
    </source>
</evidence>
<protein>
    <recommendedName>
        <fullName evidence="11">lytic cellulose monooxygenase (C4-dehydrogenating)</fullName>
        <ecNumber evidence="11">1.14.99.56</ecNumber>
    </recommendedName>
</protein>
<dbReference type="InterPro" id="IPR005103">
    <property type="entry name" value="AA9_LPMO"/>
</dbReference>
<evidence type="ECO:0000256" key="6">
    <source>
        <dbReference type="ARBA" id="ARBA00023157"/>
    </source>
</evidence>
<dbReference type="Gene3D" id="2.70.50.70">
    <property type="match status" value="1"/>
</dbReference>
<dbReference type="GO" id="GO:0030245">
    <property type="term" value="P:cellulose catabolic process"/>
    <property type="evidence" value="ECO:0007669"/>
    <property type="project" value="UniProtKB-KW"/>
</dbReference>
<keyword evidence="3" id="KW-0964">Secreted</keyword>
<comment type="similarity">
    <text evidence="9">Belongs to the polysaccharide monooxygenase AA9 family.</text>
</comment>
<reference evidence="13" key="1">
    <citation type="submission" date="2015-01" db="EMBL/GenBank/DDBJ databases">
        <authorList>
            <person name="Durling Mikael"/>
        </authorList>
    </citation>
    <scope>NUCLEOTIDE SEQUENCE</scope>
</reference>
<evidence type="ECO:0000256" key="9">
    <source>
        <dbReference type="ARBA" id="ARBA00044502"/>
    </source>
</evidence>
<dbReference type="EC" id="1.14.99.56" evidence="11"/>
<dbReference type="GO" id="GO:0005576">
    <property type="term" value="C:extracellular region"/>
    <property type="evidence" value="ECO:0007669"/>
    <property type="project" value="UniProtKB-SubCell"/>
</dbReference>
<evidence type="ECO:0000256" key="7">
    <source>
        <dbReference type="ARBA" id="ARBA00023277"/>
    </source>
</evidence>
<organism evidence="13">
    <name type="scientific">Bionectria ochroleuca</name>
    <name type="common">Gliocladium roseum</name>
    <dbReference type="NCBI Taxonomy" id="29856"/>
    <lineage>
        <taxon>Eukaryota</taxon>
        <taxon>Fungi</taxon>
        <taxon>Dikarya</taxon>
        <taxon>Ascomycota</taxon>
        <taxon>Pezizomycotina</taxon>
        <taxon>Sordariomycetes</taxon>
        <taxon>Hypocreomycetidae</taxon>
        <taxon>Hypocreales</taxon>
        <taxon>Bionectriaceae</taxon>
        <taxon>Clonostachys</taxon>
    </lineage>
</organism>
<feature type="domain" description="Auxiliary Activity family 9 catalytic" evidence="12">
    <location>
        <begin position="46"/>
        <end position="251"/>
    </location>
</feature>
<comment type="subcellular location">
    <subcellularLocation>
        <location evidence="2">Secreted</location>
    </subcellularLocation>
</comment>